<sequence>MKTKWTSSKIILILFSIGIIAVSLFVFLLYFTLKTKSRDISNEKPFVEWIGKPLVLNAETFLVKEDKANYDNSKFPYLLTDSTSYNYDDLIRRNQIRIDKSEPCDVCDITFLETFPVGTVVTFHKAVMTIGGVSGSANLILYGIVKHNNQEYAVGYYWGREDHSKRADTSGFGMKRYYKFSQAPWQTKQDTTRYVIKDAQW</sequence>
<dbReference type="Proteomes" id="UP000297998">
    <property type="component" value="Unassembled WGS sequence"/>
</dbReference>
<feature type="transmembrane region" description="Helical" evidence="1">
    <location>
        <begin position="12"/>
        <end position="33"/>
    </location>
</feature>
<evidence type="ECO:0000313" key="3">
    <source>
        <dbReference type="Proteomes" id="UP000297998"/>
    </source>
</evidence>
<dbReference type="OrthoDB" id="1176884at2"/>
<dbReference type="EMBL" id="SRPE01000002">
    <property type="protein sequence ID" value="TGN29858.1"/>
    <property type="molecule type" value="Genomic_DNA"/>
</dbReference>
<accession>A0A4Z1CC18</accession>
<comment type="caution">
    <text evidence="2">The sequence shown here is derived from an EMBL/GenBank/DDBJ whole genome shotgun (WGS) entry which is preliminary data.</text>
</comment>
<dbReference type="AlphaFoldDB" id="A0A4Z1CC18"/>
<evidence type="ECO:0000256" key="1">
    <source>
        <dbReference type="SAM" id="Phobius"/>
    </source>
</evidence>
<keyword evidence="3" id="KW-1185">Reference proteome</keyword>
<proteinExistence type="predicted"/>
<keyword evidence="1" id="KW-0812">Transmembrane</keyword>
<keyword evidence="1" id="KW-1133">Transmembrane helix</keyword>
<gene>
    <name evidence="2" type="ORF">E4J94_03985</name>
</gene>
<reference evidence="2 3" key="1">
    <citation type="submission" date="2019-03" db="EMBL/GenBank/DDBJ databases">
        <title>Empedobacter tilapiae sp. nov., isolated from an intestine of Nile tilapia Oreochromis niloticus.</title>
        <authorList>
            <person name="Kim Y.-O."/>
            <person name="Yoon J.-H."/>
        </authorList>
    </citation>
    <scope>NUCLEOTIDE SEQUENCE [LARGE SCALE GENOMIC DNA]</scope>
    <source>
        <strain evidence="2 3">MRS2</strain>
    </source>
</reference>
<dbReference type="RefSeq" id="WP_135834560.1">
    <property type="nucleotide sequence ID" value="NZ_SRPE01000002.1"/>
</dbReference>
<protein>
    <submittedName>
        <fullName evidence="2">Uncharacterized protein</fullName>
    </submittedName>
</protein>
<name>A0A4Z1CC18_9FLAO</name>
<keyword evidence="1" id="KW-0472">Membrane</keyword>
<evidence type="ECO:0000313" key="2">
    <source>
        <dbReference type="EMBL" id="TGN29858.1"/>
    </source>
</evidence>
<organism evidence="2 3">
    <name type="scientific">Empedobacter tilapiae</name>
    <dbReference type="NCBI Taxonomy" id="2491114"/>
    <lineage>
        <taxon>Bacteria</taxon>
        <taxon>Pseudomonadati</taxon>
        <taxon>Bacteroidota</taxon>
        <taxon>Flavobacteriia</taxon>
        <taxon>Flavobacteriales</taxon>
        <taxon>Weeksellaceae</taxon>
        <taxon>Empedobacter</taxon>
    </lineage>
</organism>